<dbReference type="InterPro" id="IPR030395">
    <property type="entry name" value="GP_PDE_dom"/>
</dbReference>
<dbReference type="Pfam" id="PF03009">
    <property type="entry name" value="GDPD"/>
    <property type="match status" value="1"/>
</dbReference>
<reference evidence="2 3" key="1">
    <citation type="submission" date="2018-08" db="EMBL/GenBank/DDBJ databases">
        <title>Henriciella mobilis sp. nov., isolated from seawater.</title>
        <authorList>
            <person name="Cheng H."/>
            <person name="Wu Y.-H."/>
            <person name="Xu X.-W."/>
            <person name="Guo L.-L."/>
        </authorList>
    </citation>
    <scope>NUCLEOTIDE SEQUENCE [LARGE SCALE GENOMIC DNA]</scope>
    <source>
        <strain evidence="2 3">CCUG66934</strain>
    </source>
</reference>
<dbReference type="InterPro" id="IPR017946">
    <property type="entry name" value="PLC-like_Pdiesterase_TIM-brl"/>
</dbReference>
<accession>A0A399QXJ2</accession>
<gene>
    <name evidence="2" type="ORF">D1224_11775</name>
</gene>
<dbReference type="Proteomes" id="UP000265431">
    <property type="component" value="Unassembled WGS sequence"/>
</dbReference>
<feature type="domain" description="GP-PDE" evidence="1">
    <location>
        <begin position="13"/>
        <end position="244"/>
    </location>
</feature>
<keyword evidence="3" id="KW-1185">Reference proteome</keyword>
<dbReference type="PANTHER" id="PTHR46211:SF14">
    <property type="entry name" value="GLYCEROPHOSPHODIESTER PHOSPHODIESTERASE"/>
    <property type="match status" value="1"/>
</dbReference>
<dbReference type="Gene3D" id="3.20.20.190">
    <property type="entry name" value="Phosphatidylinositol (PI) phosphodiesterase"/>
    <property type="match status" value="1"/>
</dbReference>
<organism evidence="2 3">
    <name type="scientific">Henriciella barbarensis</name>
    <dbReference type="NCBI Taxonomy" id="86342"/>
    <lineage>
        <taxon>Bacteria</taxon>
        <taxon>Pseudomonadati</taxon>
        <taxon>Pseudomonadota</taxon>
        <taxon>Alphaproteobacteria</taxon>
        <taxon>Hyphomonadales</taxon>
        <taxon>Hyphomonadaceae</taxon>
        <taxon>Henriciella</taxon>
    </lineage>
</organism>
<evidence type="ECO:0000313" key="3">
    <source>
        <dbReference type="Proteomes" id="UP000265431"/>
    </source>
</evidence>
<protein>
    <recommendedName>
        <fullName evidence="1">GP-PDE domain-containing protein</fullName>
    </recommendedName>
</protein>
<comment type="caution">
    <text evidence="2">The sequence shown here is derived from an EMBL/GenBank/DDBJ whole genome shotgun (WGS) entry which is preliminary data.</text>
</comment>
<dbReference type="GO" id="GO:0006629">
    <property type="term" value="P:lipid metabolic process"/>
    <property type="evidence" value="ECO:0007669"/>
    <property type="project" value="InterPro"/>
</dbReference>
<proteinExistence type="predicted"/>
<dbReference type="SUPFAM" id="SSF51695">
    <property type="entry name" value="PLC-like phosphodiesterases"/>
    <property type="match status" value="1"/>
</dbReference>
<name>A0A399QXJ2_9PROT</name>
<dbReference type="AlphaFoldDB" id="A0A399QXJ2"/>
<evidence type="ECO:0000259" key="1">
    <source>
        <dbReference type="PROSITE" id="PS51704"/>
    </source>
</evidence>
<dbReference type="GO" id="GO:0008081">
    <property type="term" value="F:phosphoric diester hydrolase activity"/>
    <property type="evidence" value="ECO:0007669"/>
    <property type="project" value="InterPro"/>
</dbReference>
<evidence type="ECO:0000313" key="2">
    <source>
        <dbReference type="EMBL" id="RIJ22227.1"/>
    </source>
</evidence>
<dbReference type="PROSITE" id="PS51704">
    <property type="entry name" value="GP_PDE"/>
    <property type="match status" value="1"/>
</dbReference>
<sequence>MRNDLAQRFNLLDYHYAHRGLWSADDPPENSLEAILAAGGGGIGCEIDVRPAACGTPVVFHDAALGRMTEAEGLVANHSAEELTRLTLKGNGTFATLNQVLDAWTANTPLLIEMKIDGETDAEGFASLVAEQVEAFEGRAALMSFSRRAVSAIPSSVMKGALILPSRMSQDITLQALVSTSATLVPDFIAAHWSDARDAQMTATDYGLPVAVWTVDSAERAQELKSLPVAQIFECFDPAFVSSDA</sequence>
<dbReference type="EMBL" id="QWGB01000007">
    <property type="protein sequence ID" value="RIJ22227.1"/>
    <property type="molecule type" value="Genomic_DNA"/>
</dbReference>
<dbReference type="PANTHER" id="PTHR46211">
    <property type="entry name" value="GLYCEROPHOSPHORYL DIESTER PHOSPHODIESTERASE"/>
    <property type="match status" value="1"/>
</dbReference>
<dbReference type="OrthoDB" id="384721at2"/>